<comment type="caution">
    <text evidence="1">The sequence shown here is derived from an EMBL/GenBank/DDBJ whole genome shotgun (WGS) entry which is preliminary data.</text>
</comment>
<dbReference type="Proteomes" id="UP001060085">
    <property type="component" value="Linkage Group LG06"/>
</dbReference>
<sequence>MGIKGEENFQKDYSLCDVYLYTHCKYSEEEISKVLEKHQRILFGEDVELEETYRRTYQENFHLNGVGNRTRDFRRKWIIEIRILSQDVVDATCWDIIEKIVITSVQAIYKFVFLKVL</sequence>
<dbReference type="EMBL" id="CM044706">
    <property type="protein sequence ID" value="KAI5659362.1"/>
    <property type="molecule type" value="Genomic_DNA"/>
</dbReference>
<protein>
    <submittedName>
        <fullName evidence="1">Uncharacterized protein</fullName>
    </submittedName>
</protein>
<proteinExistence type="predicted"/>
<accession>A0ACC0AFZ4</accession>
<organism evidence="1 2">
    <name type="scientific">Catharanthus roseus</name>
    <name type="common">Madagascar periwinkle</name>
    <name type="synonym">Vinca rosea</name>
    <dbReference type="NCBI Taxonomy" id="4058"/>
    <lineage>
        <taxon>Eukaryota</taxon>
        <taxon>Viridiplantae</taxon>
        <taxon>Streptophyta</taxon>
        <taxon>Embryophyta</taxon>
        <taxon>Tracheophyta</taxon>
        <taxon>Spermatophyta</taxon>
        <taxon>Magnoliopsida</taxon>
        <taxon>eudicotyledons</taxon>
        <taxon>Gunneridae</taxon>
        <taxon>Pentapetalae</taxon>
        <taxon>asterids</taxon>
        <taxon>lamiids</taxon>
        <taxon>Gentianales</taxon>
        <taxon>Apocynaceae</taxon>
        <taxon>Rauvolfioideae</taxon>
        <taxon>Vinceae</taxon>
        <taxon>Catharanthinae</taxon>
        <taxon>Catharanthus</taxon>
    </lineage>
</organism>
<reference evidence="2" key="1">
    <citation type="journal article" date="2023" name="Nat. Plants">
        <title>Single-cell RNA sequencing provides a high-resolution roadmap for understanding the multicellular compartmentation of specialized metabolism.</title>
        <authorList>
            <person name="Sun S."/>
            <person name="Shen X."/>
            <person name="Li Y."/>
            <person name="Li Y."/>
            <person name="Wang S."/>
            <person name="Li R."/>
            <person name="Zhang H."/>
            <person name="Shen G."/>
            <person name="Guo B."/>
            <person name="Wei J."/>
            <person name="Xu J."/>
            <person name="St-Pierre B."/>
            <person name="Chen S."/>
            <person name="Sun C."/>
        </authorList>
    </citation>
    <scope>NUCLEOTIDE SEQUENCE [LARGE SCALE GENOMIC DNA]</scope>
</reference>
<gene>
    <name evidence="1" type="ORF">M9H77_28155</name>
</gene>
<evidence type="ECO:0000313" key="2">
    <source>
        <dbReference type="Proteomes" id="UP001060085"/>
    </source>
</evidence>
<evidence type="ECO:0000313" key="1">
    <source>
        <dbReference type="EMBL" id="KAI5659362.1"/>
    </source>
</evidence>
<name>A0ACC0AFZ4_CATRO</name>
<keyword evidence="2" id="KW-1185">Reference proteome</keyword>